<feature type="region of interest" description="Disordered" evidence="1">
    <location>
        <begin position="153"/>
        <end position="180"/>
    </location>
</feature>
<evidence type="ECO:0000259" key="2">
    <source>
        <dbReference type="PROSITE" id="PS50104"/>
    </source>
</evidence>
<dbReference type="EMBL" id="ASHR01000004">
    <property type="protein sequence ID" value="ERG65352.1"/>
    <property type="molecule type" value="Genomic_DNA"/>
</dbReference>
<evidence type="ECO:0000256" key="1">
    <source>
        <dbReference type="SAM" id="MobiDB-lite"/>
    </source>
</evidence>
<comment type="caution">
    <text evidence="3">The sequence shown here is derived from an EMBL/GenBank/DDBJ whole genome shotgun (WGS) entry which is preliminary data.</text>
</comment>
<dbReference type="SUPFAM" id="SSF52200">
    <property type="entry name" value="Toll/Interleukin receptor TIR domain"/>
    <property type="match status" value="1"/>
</dbReference>
<dbReference type="Proteomes" id="UP000016462">
    <property type="component" value="Unassembled WGS sequence"/>
</dbReference>
<protein>
    <recommendedName>
        <fullName evidence="2">TIR domain-containing protein</fullName>
    </recommendedName>
</protein>
<sequence>MSGDHVFISYITEDSDVIDELQAALEAAEFIVWRDKDNLWPGDDWQREIQNAIRGGSFVFLACFSSNLAKREKSYQFEELILAAEEYRRRPPGASWLMTARLDECEVPEIDLGMGRTLGSSIHRADLFGLQKYAQISRLVLWQSSGPWEVLRPRRPRQSHGPLRRRDVPRMTSRSACAVY</sequence>
<feature type="domain" description="TIR" evidence="2">
    <location>
        <begin position="2"/>
        <end position="144"/>
    </location>
</feature>
<reference evidence="3 4" key="1">
    <citation type="journal article" date="2013" name="Genome Announc.">
        <title>First draft genome sequence from a member of the genus agrococcus, isolated from modern microbialites.</title>
        <authorList>
            <person name="White R.A.III."/>
            <person name="Grassa C.J."/>
            <person name="Suttle C.A."/>
        </authorList>
    </citation>
    <scope>NUCLEOTIDE SEQUENCE [LARGE SCALE GENOMIC DNA]</scope>
    <source>
        <strain evidence="3 4">RW1</strain>
    </source>
</reference>
<keyword evidence="4" id="KW-1185">Reference proteome</keyword>
<dbReference type="RefSeq" id="WP_021009325.1">
    <property type="nucleotide sequence ID" value="NZ_ASHR01000004.1"/>
</dbReference>
<dbReference type="InterPro" id="IPR000157">
    <property type="entry name" value="TIR_dom"/>
</dbReference>
<dbReference type="Pfam" id="PF13676">
    <property type="entry name" value="TIR_2"/>
    <property type="match status" value="1"/>
</dbReference>
<evidence type="ECO:0000313" key="3">
    <source>
        <dbReference type="EMBL" id="ERG65352.1"/>
    </source>
</evidence>
<dbReference type="AlphaFoldDB" id="U1LT99"/>
<dbReference type="OrthoDB" id="3375485at2"/>
<proteinExistence type="predicted"/>
<accession>U1LT99</accession>
<dbReference type="PROSITE" id="PS50104">
    <property type="entry name" value="TIR"/>
    <property type="match status" value="1"/>
</dbReference>
<name>U1LT99_9MICO</name>
<dbReference type="Gene3D" id="3.40.50.10140">
    <property type="entry name" value="Toll/interleukin-1 receptor homology (TIR) domain"/>
    <property type="match status" value="1"/>
</dbReference>
<evidence type="ECO:0000313" key="4">
    <source>
        <dbReference type="Proteomes" id="UP000016462"/>
    </source>
</evidence>
<organism evidence="3 4">
    <name type="scientific">Agrococcus pavilionensis RW1</name>
    <dbReference type="NCBI Taxonomy" id="1330458"/>
    <lineage>
        <taxon>Bacteria</taxon>
        <taxon>Bacillati</taxon>
        <taxon>Actinomycetota</taxon>
        <taxon>Actinomycetes</taxon>
        <taxon>Micrococcales</taxon>
        <taxon>Microbacteriaceae</taxon>
        <taxon>Agrococcus</taxon>
    </lineage>
</organism>
<dbReference type="InterPro" id="IPR035897">
    <property type="entry name" value="Toll_tir_struct_dom_sf"/>
</dbReference>
<gene>
    <name evidence="3" type="ORF">L332_13005</name>
</gene>
<dbReference type="GO" id="GO:0007165">
    <property type="term" value="P:signal transduction"/>
    <property type="evidence" value="ECO:0007669"/>
    <property type="project" value="InterPro"/>
</dbReference>